<evidence type="ECO:0000256" key="2">
    <source>
        <dbReference type="ARBA" id="ARBA00022448"/>
    </source>
</evidence>
<accession>A0AAV4QLP2</accession>
<reference evidence="14 15" key="1">
    <citation type="submission" date="2021-06" db="EMBL/GenBank/DDBJ databases">
        <title>Caerostris extrusa draft genome.</title>
        <authorList>
            <person name="Kono N."/>
            <person name="Arakawa K."/>
        </authorList>
    </citation>
    <scope>NUCLEOTIDE SEQUENCE [LARGE SCALE GENOMIC DNA]</scope>
</reference>
<dbReference type="Pfam" id="PF10613">
    <property type="entry name" value="Lig_chan-Glu_bd"/>
    <property type="match status" value="1"/>
</dbReference>
<name>A0AAV4QLP2_CAEEX</name>
<protein>
    <submittedName>
        <fullName evidence="14">Lig_chan-Glu_bd domain-containing protein</fullName>
    </submittedName>
</protein>
<dbReference type="Proteomes" id="UP001054945">
    <property type="component" value="Unassembled WGS sequence"/>
</dbReference>
<evidence type="ECO:0000256" key="4">
    <source>
        <dbReference type="ARBA" id="ARBA00022692"/>
    </source>
</evidence>
<keyword evidence="3" id="KW-1003">Cell membrane</keyword>
<keyword evidence="2" id="KW-0813">Transport</keyword>
<evidence type="ECO:0000313" key="14">
    <source>
        <dbReference type="EMBL" id="GIY09189.1"/>
    </source>
</evidence>
<evidence type="ECO:0000256" key="5">
    <source>
        <dbReference type="ARBA" id="ARBA00022989"/>
    </source>
</evidence>
<evidence type="ECO:0000256" key="3">
    <source>
        <dbReference type="ARBA" id="ARBA00022475"/>
    </source>
</evidence>
<evidence type="ECO:0000256" key="7">
    <source>
        <dbReference type="ARBA" id="ARBA00023136"/>
    </source>
</evidence>
<evidence type="ECO:0000256" key="10">
    <source>
        <dbReference type="ARBA" id="ARBA00023286"/>
    </source>
</evidence>
<keyword evidence="6" id="KW-0406">Ion transport</keyword>
<sequence length="269" mass="30898">MQQKITVVIKPMELLMHVNRMENGEVQLEGCDSKFLQIVLEALRKKKYEIIVTQDMLYYDPLPDGNFTGILGMVQRGEADLTITYMPTKEIHSKSIDFSVPYKQEQHFHYAQTGNIKSNLALLQVFDTTTWIGICIVLIVMSIVFAKFKGSVGTNLLKLLGIVVGQSSTIEIVHQGPTKVPPVRNFLELFRAVQSGNHKLHAMESHVPFFLESGEDHVKALGRMLIRENWVIEYKKYLDISYDIEKSSQVKNQQLRTIKIRTSRKRLYL</sequence>
<dbReference type="SUPFAM" id="SSF53850">
    <property type="entry name" value="Periplasmic binding protein-like II"/>
    <property type="match status" value="1"/>
</dbReference>
<evidence type="ECO:0000256" key="6">
    <source>
        <dbReference type="ARBA" id="ARBA00023065"/>
    </source>
</evidence>
<evidence type="ECO:0000256" key="12">
    <source>
        <dbReference type="SAM" id="Phobius"/>
    </source>
</evidence>
<dbReference type="GO" id="GO:0005886">
    <property type="term" value="C:plasma membrane"/>
    <property type="evidence" value="ECO:0007669"/>
    <property type="project" value="UniProtKB-SubCell"/>
</dbReference>
<gene>
    <name evidence="14" type="primary">AVEN_241521_1</name>
    <name evidence="14" type="ORF">CEXT_451281</name>
</gene>
<comment type="subcellular location">
    <subcellularLocation>
        <location evidence="1">Cell membrane</location>
        <topology evidence="1">Multi-pass membrane protein</topology>
    </subcellularLocation>
</comment>
<organism evidence="14 15">
    <name type="scientific">Caerostris extrusa</name>
    <name type="common">Bark spider</name>
    <name type="synonym">Caerostris bankana</name>
    <dbReference type="NCBI Taxonomy" id="172846"/>
    <lineage>
        <taxon>Eukaryota</taxon>
        <taxon>Metazoa</taxon>
        <taxon>Ecdysozoa</taxon>
        <taxon>Arthropoda</taxon>
        <taxon>Chelicerata</taxon>
        <taxon>Arachnida</taxon>
        <taxon>Araneae</taxon>
        <taxon>Araneomorphae</taxon>
        <taxon>Entelegynae</taxon>
        <taxon>Araneoidea</taxon>
        <taxon>Araneidae</taxon>
        <taxon>Caerostris</taxon>
    </lineage>
</organism>
<proteinExistence type="predicted"/>
<evidence type="ECO:0000256" key="11">
    <source>
        <dbReference type="ARBA" id="ARBA00023303"/>
    </source>
</evidence>
<comment type="caution">
    <text evidence="14">The sequence shown here is derived from an EMBL/GenBank/DDBJ whole genome shotgun (WGS) entry which is preliminary data.</text>
</comment>
<dbReference type="PANTHER" id="PTHR42643:SF38">
    <property type="entry name" value="IONOTROPIC RECEPTOR 100A"/>
    <property type="match status" value="1"/>
</dbReference>
<dbReference type="EMBL" id="BPLR01006339">
    <property type="protein sequence ID" value="GIY09189.1"/>
    <property type="molecule type" value="Genomic_DNA"/>
</dbReference>
<keyword evidence="8" id="KW-0675">Receptor</keyword>
<dbReference type="AlphaFoldDB" id="A0AAV4QLP2"/>
<keyword evidence="7 12" id="KW-0472">Membrane</keyword>
<keyword evidence="9" id="KW-0325">Glycoprotein</keyword>
<dbReference type="InterPro" id="IPR019594">
    <property type="entry name" value="Glu/Gly-bd"/>
</dbReference>
<dbReference type="Gene3D" id="3.40.190.10">
    <property type="entry name" value="Periplasmic binding protein-like II"/>
    <property type="match status" value="1"/>
</dbReference>
<keyword evidence="4 12" id="KW-0812">Transmembrane</keyword>
<feature type="transmembrane region" description="Helical" evidence="12">
    <location>
        <begin position="130"/>
        <end position="148"/>
    </location>
</feature>
<evidence type="ECO:0000256" key="8">
    <source>
        <dbReference type="ARBA" id="ARBA00023170"/>
    </source>
</evidence>
<feature type="domain" description="Ionotropic glutamate receptor L-glutamate and glycine-binding" evidence="13">
    <location>
        <begin position="17"/>
        <end position="105"/>
    </location>
</feature>
<evidence type="ECO:0000256" key="1">
    <source>
        <dbReference type="ARBA" id="ARBA00004651"/>
    </source>
</evidence>
<dbReference type="PANTHER" id="PTHR42643">
    <property type="entry name" value="IONOTROPIC RECEPTOR 20A-RELATED"/>
    <property type="match status" value="1"/>
</dbReference>
<evidence type="ECO:0000313" key="15">
    <source>
        <dbReference type="Proteomes" id="UP001054945"/>
    </source>
</evidence>
<evidence type="ECO:0000259" key="13">
    <source>
        <dbReference type="Pfam" id="PF10613"/>
    </source>
</evidence>
<keyword evidence="15" id="KW-1185">Reference proteome</keyword>
<keyword evidence="11" id="KW-0407">Ion channel</keyword>
<dbReference type="InterPro" id="IPR052192">
    <property type="entry name" value="Insect_Ionotropic_Sensory_Rcpt"/>
</dbReference>
<evidence type="ECO:0000256" key="9">
    <source>
        <dbReference type="ARBA" id="ARBA00023180"/>
    </source>
</evidence>
<keyword evidence="5 12" id="KW-1133">Transmembrane helix</keyword>
<keyword evidence="10" id="KW-1071">Ligand-gated ion channel</keyword>